<feature type="region of interest" description="Disordered" evidence="1">
    <location>
        <begin position="326"/>
        <end position="359"/>
    </location>
</feature>
<protein>
    <submittedName>
        <fullName evidence="5">Uncharacterized protein</fullName>
    </submittedName>
</protein>
<evidence type="ECO:0000313" key="4">
    <source>
        <dbReference type="EMBL" id="KAE9986679.1"/>
    </source>
</evidence>
<keyword evidence="2" id="KW-0732">Signal</keyword>
<dbReference type="Proteomes" id="UP000433883">
    <property type="component" value="Unassembled WGS sequence"/>
</dbReference>
<organism evidence="5 7">
    <name type="scientific">Venturia inaequalis</name>
    <name type="common">Apple scab fungus</name>
    <dbReference type="NCBI Taxonomy" id="5025"/>
    <lineage>
        <taxon>Eukaryota</taxon>
        <taxon>Fungi</taxon>
        <taxon>Dikarya</taxon>
        <taxon>Ascomycota</taxon>
        <taxon>Pezizomycotina</taxon>
        <taxon>Dothideomycetes</taxon>
        <taxon>Pleosporomycetidae</taxon>
        <taxon>Venturiales</taxon>
        <taxon>Venturiaceae</taxon>
        <taxon>Venturia</taxon>
    </lineage>
</organism>
<comment type="caution">
    <text evidence="5">The sequence shown here is derived from an EMBL/GenBank/DDBJ whole genome shotgun (WGS) entry which is preliminary data.</text>
</comment>
<dbReference type="Proteomes" id="UP000447873">
    <property type="component" value="Unassembled WGS sequence"/>
</dbReference>
<evidence type="ECO:0000313" key="3">
    <source>
        <dbReference type="EMBL" id="KAE9985639.1"/>
    </source>
</evidence>
<feature type="chain" id="PRO_5044691142" evidence="2">
    <location>
        <begin position="20"/>
        <end position="440"/>
    </location>
</feature>
<name>A0A8H3Z8D6_VENIN</name>
<feature type="signal peptide" evidence="2">
    <location>
        <begin position="1"/>
        <end position="19"/>
    </location>
</feature>
<feature type="compositionally biased region" description="Low complexity" evidence="1">
    <location>
        <begin position="326"/>
        <end position="349"/>
    </location>
</feature>
<evidence type="ECO:0000313" key="6">
    <source>
        <dbReference type="Proteomes" id="UP000447873"/>
    </source>
</evidence>
<gene>
    <name evidence="3" type="ORF">BLS_006722</name>
    <name evidence="5" type="ORF">EG327_002826</name>
    <name evidence="4" type="ORF">EG328_005006</name>
</gene>
<dbReference type="EMBL" id="WNWR01000191">
    <property type="protein sequence ID" value="KAE9989349.1"/>
    <property type="molecule type" value="Genomic_DNA"/>
</dbReference>
<dbReference type="Proteomes" id="UP000490939">
    <property type="component" value="Unassembled WGS sequence"/>
</dbReference>
<evidence type="ECO:0000313" key="5">
    <source>
        <dbReference type="EMBL" id="KAE9989349.1"/>
    </source>
</evidence>
<proteinExistence type="predicted"/>
<accession>A0A8H3Z8D6</accession>
<dbReference type="EMBL" id="WNWS01000027">
    <property type="protein sequence ID" value="KAE9986679.1"/>
    <property type="molecule type" value="Genomic_DNA"/>
</dbReference>
<dbReference type="AlphaFoldDB" id="A0A8H3Z8D6"/>
<sequence>MKIVTFLWTAASALNLVAAVKFVSAPEGWSESLNFTVRDSEDLFTVRREARAVTLAPKVQPLTPRVKRIANSKTVKIRYGPYNVPAPRVAGGEGMINNMPSPSVDKPCQDCMILGMNAGLEYPDGLDANTDTKMWLHHMVMFNIGKGANDATCSLFGAPHLIVGSMPASSERIFSSGNERTTTFFNPPWSGEEKLGYPLYPADRFGMIVDLMNMNPTGKQVYLTIYYDYVDGHPAGMSEVKPVWMDAAQCGTSEIPGRSANAKFDFKSPPWITNFDGEVMGAGGHLHDGGTHAEILVDGKVICDSIPTYGSDEEAIRRANIAKNGGTAAGTEAPAAAPPGGMDMKGMKGMSKRDGPGGHAMSAEHIIAMSICAENKANVKDIPISPLAIKELKKGQSWVLRAYYDYTKFPAMNKGTTGRPSNVMGISIMYAKTKNKRVAT</sequence>
<dbReference type="OrthoDB" id="4142625at2759"/>
<evidence type="ECO:0000313" key="7">
    <source>
        <dbReference type="Proteomes" id="UP000490939"/>
    </source>
</evidence>
<reference evidence="5 7" key="1">
    <citation type="submission" date="2019-07" db="EMBL/GenBank/DDBJ databases">
        <title>Venturia inaequalis Genome Resource.</title>
        <authorList>
            <person name="Lichtner F.J."/>
        </authorList>
    </citation>
    <scope>NUCLEOTIDE SEQUENCE [LARGE SCALE GENOMIC DNA]</scope>
    <source>
        <strain evidence="4 6">120213</strain>
        <strain evidence="3">Bline_iso_100314</strain>
        <strain evidence="5 7">DMI_063113</strain>
    </source>
</reference>
<dbReference type="EMBL" id="WNWQ01000005">
    <property type="protein sequence ID" value="KAE9985639.1"/>
    <property type="molecule type" value="Genomic_DNA"/>
</dbReference>
<evidence type="ECO:0000256" key="2">
    <source>
        <dbReference type="SAM" id="SignalP"/>
    </source>
</evidence>
<keyword evidence="7" id="KW-1185">Reference proteome</keyword>
<evidence type="ECO:0000256" key="1">
    <source>
        <dbReference type="SAM" id="MobiDB-lite"/>
    </source>
</evidence>